<evidence type="ECO:0000256" key="2">
    <source>
        <dbReference type="ARBA" id="ARBA00022490"/>
    </source>
</evidence>
<evidence type="ECO:0000256" key="10">
    <source>
        <dbReference type="ARBA" id="ARBA00029514"/>
    </source>
</evidence>
<comment type="function">
    <text evidence="7">Catalyzes the formation of sulfite from adenosine 5'-phosphosulfate (APS) using thioredoxin as an electron donor.</text>
</comment>
<dbReference type="InterPro" id="IPR014729">
    <property type="entry name" value="Rossmann-like_a/b/a_fold"/>
</dbReference>
<dbReference type="HAMAP" id="MF_00063">
    <property type="entry name" value="CysH"/>
    <property type="match status" value="1"/>
</dbReference>
<dbReference type="PANTHER" id="PTHR46482:SF9">
    <property type="entry name" value="5'-ADENYLYLSULFATE REDUCTASE 1, CHLOROPLASTIC"/>
    <property type="match status" value="1"/>
</dbReference>
<evidence type="ECO:0000256" key="11">
    <source>
        <dbReference type="ARBA" id="ARBA00030894"/>
    </source>
</evidence>
<evidence type="ECO:0000256" key="3">
    <source>
        <dbReference type="ARBA" id="ARBA00022723"/>
    </source>
</evidence>
<dbReference type="GO" id="GO:0004604">
    <property type="term" value="F:phosphoadenylyl-sulfate reductase (thioredoxin) activity"/>
    <property type="evidence" value="ECO:0007669"/>
    <property type="project" value="InterPro"/>
</dbReference>
<keyword evidence="3" id="KW-0479">Metal-binding</keyword>
<keyword evidence="4" id="KW-0560">Oxidoreductase</keyword>
<evidence type="ECO:0000256" key="1">
    <source>
        <dbReference type="ARBA" id="ARBA00001966"/>
    </source>
</evidence>
<dbReference type="GO" id="GO:0051536">
    <property type="term" value="F:iron-sulfur cluster binding"/>
    <property type="evidence" value="ECO:0007669"/>
    <property type="project" value="UniProtKB-KW"/>
</dbReference>
<dbReference type="AlphaFoldDB" id="A0A6J6NTQ7"/>
<dbReference type="InterPro" id="IPR002500">
    <property type="entry name" value="PAPS_reduct_dom"/>
</dbReference>
<keyword evidence="2" id="KW-0963">Cytoplasm</keyword>
<evidence type="ECO:0000256" key="4">
    <source>
        <dbReference type="ARBA" id="ARBA00023002"/>
    </source>
</evidence>
<keyword evidence="6" id="KW-0411">Iron-sulfur</keyword>
<evidence type="ECO:0000256" key="12">
    <source>
        <dbReference type="ARBA" id="ARBA00032041"/>
    </source>
</evidence>
<keyword evidence="5" id="KW-0408">Iron</keyword>
<dbReference type="InterPro" id="IPR011798">
    <property type="entry name" value="APS_reductase"/>
</dbReference>
<accession>A0A6J6NTQ7</accession>
<evidence type="ECO:0000256" key="6">
    <source>
        <dbReference type="ARBA" id="ARBA00023014"/>
    </source>
</evidence>
<dbReference type="SUPFAM" id="SSF52402">
    <property type="entry name" value="Adenine nucleotide alpha hydrolases-like"/>
    <property type="match status" value="1"/>
</dbReference>
<comment type="cofactor">
    <cofactor evidence="1">
        <name>[4Fe-4S] cluster</name>
        <dbReference type="ChEBI" id="CHEBI:49883"/>
    </cofactor>
</comment>
<protein>
    <recommendedName>
        <fullName evidence="10">Adenosine 5'-phosphosulfate reductase</fullName>
        <ecNumber evidence="9">1.8.4.10</ecNumber>
    </recommendedName>
    <alternativeName>
        <fullName evidence="12">5'-adenylylsulfate reductase</fullName>
    </alternativeName>
    <alternativeName>
        <fullName evidence="11">Thioredoxin-dependent 5'-adenylylsulfate reductase</fullName>
    </alternativeName>
</protein>
<evidence type="ECO:0000313" key="15">
    <source>
        <dbReference type="EMBL" id="CAB4690150.1"/>
    </source>
</evidence>
<dbReference type="NCBIfam" id="NF002537">
    <property type="entry name" value="PRK02090.1"/>
    <property type="match status" value="1"/>
</dbReference>
<dbReference type="PIRSF" id="PIRSF000857">
    <property type="entry name" value="PAPS_reductase"/>
    <property type="match status" value="1"/>
</dbReference>
<dbReference type="GO" id="GO:0019344">
    <property type="term" value="P:cysteine biosynthetic process"/>
    <property type="evidence" value="ECO:0007669"/>
    <property type="project" value="InterPro"/>
</dbReference>
<dbReference type="CDD" id="cd23945">
    <property type="entry name" value="PAPS_reductase"/>
    <property type="match status" value="1"/>
</dbReference>
<name>A0A6J6NTQ7_9ZZZZ</name>
<dbReference type="NCBIfam" id="TIGR00434">
    <property type="entry name" value="cysH"/>
    <property type="match status" value="1"/>
</dbReference>
<evidence type="ECO:0000256" key="8">
    <source>
        <dbReference type="ARBA" id="ARBA00024327"/>
    </source>
</evidence>
<dbReference type="Gene3D" id="3.40.50.620">
    <property type="entry name" value="HUPs"/>
    <property type="match status" value="1"/>
</dbReference>
<dbReference type="NCBIfam" id="TIGR02055">
    <property type="entry name" value="APS_reductase"/>
    <property type="match status" value="1"/>
</dbReference>
<evidence type="ECO:0000256" key="9">
    <source>
        <dbReference type="ARBA" id="ARBA00024386"/>
    </source>
</evidence>
<feature type="domain" description="Phosphoadenosine phosphosulphate reductase" evidence="14">
    <location>
        <begin position="38"/>
        <end position="214"/>
    </location>
</feature>
<dbReference type="EMBL" id="CAEZXP010000001">
    <property type="protein sequence ID" value="CAB4690150.1"/>
    <property type="molecule type" value="Genomic_DNA"/>
</dbReference>
<dbReference type="PANTHER" id="PTHR46482">
    <property type="entry name" value="5'-ADENYLYLSULFATE REDUCTASE 3, CHLOROPLASTIC"/>
    <property type="match status" value="1"/>
</dbReference>
<dbReference type="GO" id="GO:0046872">
    <property type="term" value="F:metal ion binding"/>
    <property type="evidence" value="ECO:0007669"/>
    <property type="project" value="UniProtKB-KW"/>
</dbReference>
<organism evidence="15">
    <name type="scientific">freshwater metagenome</name>
    <dbReference type="NCBI Taxonomy" id="449393"/>
    <lineage>
        <taxon>unclassified sequences</taxon>
        <taxon>metagenomes</taxon>
        <taxon>ecological metagenomes</taxon>
    </lineage>
</organism>
<dbReference type="InterPro" id="IPR004511">
    <property type="entry name" value="PAPS/APS_Rdtase"/>
</dbReference>
<dbReference type="Pfam" id="PF01507">
    <property type="entry name" value="PAPS_reduct"/>
    <property type="match status" value="1"/>
</dbReference>
<comment type="pathway">
    <text evidence="8">Sulfur metabolism; hydrogen sulfide biosynthesis; sulfite from sulfate.</text>
</comment>
<reference evidence="15" key="1">
    <citation type="submission" date="2020-05" db="EMBL/GenBank/DDBJ databases">
        <authorList>
            <person name="Chiriac C."/>
            <person name="Salcher M."/>
            <person name="Ghai R."/>
            <person name="Kavagutti S V."/>
        </authorList>
    </citation>
    <scope>NUCLEOTIDE SEQUENCE</scope>
</reference>
<dbReference type="EC" id="1.8.4.10" evidence="9"/>
<evidence type="ECO:0000256" key="13">
    <source>
        <dbReference type="ARBA" id="ARBA00048441"/>
    </source>
</evidence>
<dbReference type="GO" id="GO:0019379">
    <property type="term" value="P:sulfate assimilation, phosphoadenylyl sulfate reduction by phosphoadenylyl-sulfate reductase (thioredoxin)"/>
    <property type="evidence" value="ECO:0007669"/>
    <property type="project" value="InterPro"/>
</dbReference>
<comment type="catalytic activity">
    <reaction evidence="13">
        <text>[thioredoxin]-disulfide + sulfite + AMP + 2 H(+) = adenosine 5'-phosphosulfate + [thioredoxin]-dithiol</text>
        <dbReference type="Rhea" id="RHEA:21976"/>
        <dbReference type="Rhea" id="RHEA-COMP:10698"/>
        <dbReference type="Rhea" id="RHEA-COMP:10700"/>
        <dbReference type="ChEBI" id="CHEBI:15378"/>
        <dbReference type="ChEBI" id="CHEBI:17359"/>
        <dbReference type="ChEBI" id="CHEBI:29950"/>
        <dbReference type="ChEBI" id="CHEBI:50058"/>
        <dbReference type="ChEBI" id="CHEBI:58243"/>
        <dbReference type="ChEBI" id="CHEBI:456215"/>
        <dbReference type="EC" id="1.8.4.10"/>
    </reaction>
</comment>
<sequence>MSVDLIDELEAGELSIEFEGEEPQVVLEWAFKTFGSKIALSTSFQADSVALIDMAYEIEPNVRVFSVDTGRLPAETHELAERLRERYPLMNLEIISPNADEVGAMVTKHGPNLFQKQVDLRLLCCNVRKVRPLTKHLHGLDAWVTGLRRDQWASRTNIRKVEIDHDHGAIIKLNPLAEWTEEEVWDYIRERDVPYHSLYDRGFTSIGCAPCTRAIAPGEASRAGRWWWESNAPKECGIHCSVESGGLEHELHALIGDRSE</sequence>
<dbReference type="GO" id="GO:0043866">
    <property type="term" value="F:adenylyl-sulfate reductase (thioredoxin) activity"/>
    <property type="evidence" value="ECO:0007669"/>
    <property type="project" value="UniProtKB-EC"/>
</dbReference>
<proteinExistence type="inferred from homology"/>
<evidence type="ECO:0000259" key="14">
    <source>
        <dbReference type="Pfam" id="PF01507"/>
    </source>
</evidence>
<evidence type="ECO:0000256" key="5">
    <source>
        <dbReference type="ARBA" id="ARBA00023004"/>
    </source>
</evidence>
<evidence type="ECO:0000256" key="7">
    <source>
        <dbReference type="ARBA" id="ARBA00024298"/>
    </source>
</evidence>
<gene>
    <name evidence="15" type="ORF">UFOPK2399_00652</name>
</gene>